<name>A0A6L2J6J3_TANCI</name>
<reference evidence="1" key="1">
    <citation type="journal article" date="2019" name="Sci. Rep.">
        <title>Draft genome of Tanacetum cinerariifolium, the natural source of mosquito coil.</title>
        <authorList>
            <person name="Yamashiro T."/>
            <person name="Shiraishi A."/>
            <person name="Satake H."/>
            <person name="Nakayama K."/>
        </authorList>
    </citation>
    <scope>NUCLEOTIDE SEQUENCE</scope>
</reference>
<sequence>MENMIGESLSNTVSGTPETGNHLDKAWIAYISEDLLRTVAESADSAVRSARSLQQNSSSHIRNLQFVNLTIYFDVSVFL</sequence>
<dbReference type="AlphaFoldDB" id="A0A6L2J6J3"/>
<organism evidence="1">
    <name type="scientific">Tanacetum cinerariifolium</name>
    <name type="common">Dalmatian daisy</name>
    <name type="synonym">Chrysanthemum cinerariifolium</name>
    <dbReference type="NCBI Taxonomy" id="118510"/>
    <lineage>
        <taxon>Eukaryota</taxon>
        <taxon>Viridiplantae</taxon>
        <taxon>Streptophyta</taxon>
        <taxon>Embryophyta</taxon>
        <taxon>Tracheophyta</taxon>
        <taxon>Spermatophyta</taxon>
        <taxon>Magnoliopsida</taxon>
        <taxon>eudicotyledons</taxon>
        <taxon>Gunneridae</taxon>
        <taxon>Pentapetalae</taxon>
        <taxon>asterids</taxon>
        <taxon>campanulids</taxon>
        <taxon>Asterales</taxon>
        <taxon>Asteraceae</taxon>
        <taxon>Asteroideae</taxon>
        <taxon>Anthemideae</taxon>
        <taxon>Anthemidinae</taxon>
        <taxon>Tanacetum</taxon>
    </lineage>
</organism>
<gene>
    <name evidence="1" type="ORF">Tci_004145</name>
</gene>
<evidence type="ECO:0000313" key="1">
    <source>
        <dbReference type="EMBL" id="GEU32167.1"/>
    </source>
</evidence>
<protein>
    <submittedName>
        <fullName evidence="1">Uncharacterized protein</fullName>
    </submittedName>
</protein>
<accession>A0A6L2J6J3</accession>
<comment type="caution">
    <text evidence="1">The sequence shown here is derived from an EMBL/GenBank/DDBJ whole genome shotgun (WGS) entry which is preliminary data.</text>
</comment>
<proteinExistence type="predicted"/>
<dbReference type="EMBL" id="BKCJ010000326">
    <property type="protein sequence ID" value="GEU32167.1"/>
    <property type="molecule type" value="Genomic_DNA"/>
</dbReference>